<dbReference type="Pfam" id="PF19588">
    <property type="entry name" value="SxtJ"/>
    <property type="match status" value="1"/>
</dbReference>
<dbReference type="RefSeq" id="WP_150092722.1">
    <property type="nucleotide sequence ID" value="NZ_VWSF01000030.1"/>
</dbReference>
<evidence type="ECO:0000313" key="2">
    <source>
        <dbReference type="EMBL" id="KAA5539795.1"/>
    </source>
</evidence>
<protein>
    <submittedName>
        <fullName evidence="2">Uncharacterized protein</fullName>
    </submittedName>
</protein>
<comment type="caution">
    <text evidence="2">The sequence shown here is derived from an EMBL/GenBank/DDBJ whole genome shotgun (WGS) entry which is preliminary data.</text>
</comment>
<keyword evidence="3" id="KW-1185">Reference proteome</keyword>
<keyword evidence="1" id="KW-0812">Transmembrane</keyword>
<dbReference type="Proteomes" id="UP000323426">
    <property type="component" value="Unassembled WGS sequence"/>
</dbReference>
<proteinExistence type="predicted"/>
<gene>
    <name evidence="2" type="ORF">F0145_23705</name>
</gene>
<dbReference type="EMBL" id="VWSF01000030">
    <property type="protein sequence ID" value="KAA5539795.1"/>
    <property type="molecule type" value="Genomic_DNA"/>
</dbReference>
<reference evidence="2 3" key="1">
    <citation type="submission" date="2019-09" db="EMBL/GenBank/DDBJ databases">
        <title>Genome sequence and assembly of Adhaeribacter sp.</title>
        <authorList>
            <person name="Chhetri G."/>
        </authorList>
    </citation>
    <scope>NUCLEOTIDE SEQUENCE [LARGE SCALE GENOMIC DNA]</scope>
    <source>
        <strain evidence="2 3">DK36</strain>
    </source>
</reference>
<feature type="transmembrane region" description="Helical" evidence="1">
    <location>
        <begin position="65"/>
        <end position="92"/>
    </location>
</feature>
<name>A0A5M6D3N3_9BACT</name>
<keyword evidence="1" id="KW-1133">Transmembrane helix</keyword>
<keyword evidence="1" id="KW-0472">Membrane</keyword>
<dbReference type="InterPro" id="IPR045781">
    <property type="entry name" value="SxtJ"/>
</dbReference>
<dbReference type="AlphaFoldDB" id="A0A5M6D3N3"/>
<evidence type="ECO:0000313" key="3">
    <source>
        <dbReference type="Proteomes" id="UP000323426"/>
    </source>
</evidence>
<feature type="transmembrane region" description="Helical" evidence="1">
    <location>
        <begin position="12"/>
        <end position="29"/>
    </location>
</feature>
<sequence length="125" mass="14212">MNNLSLSREKKLETALVLVVGLLVLHVIFKYESFLLAAQIIGALCILSEHVLTLVAWGWTKLALALGYINGIILLTLIFFLVLCPVAFLYRFKNKDPLQLKKKSSGSYFITRNHTYTAQDLEKLW</sequence>
<organism evidence="2 3">
    <name type="scientific">Adhaeribacter rhizoryzae</name>
    <dbReference type="NCBI Taxonomy" id="2607907"/>
    <lineage>
        <taxon>Bacteria</taxon>
        <taxon>Pseudomonadati</taxon>
        <taxon>Bacteroidota</taxon>
        <taxon>Cytophagia</taxon>
        <taxon>Cytophagales</taxon>
        <taxon>Hymenobacteraceae</taxon>
        <taxon>Adhaeribacter</taxon>
    </lineage>
</organism>
<evidence type="ECO:0000256" key="1">
    <source>
        <dbReference type="SAM" id="Phobius"/>
    </source>
</evidence>
<accession>A0A5M6D3N3</accession>
<feature type="transmembrane region" description="Helical" evidence="1">
    <location>
        <begin position="36"/>
        <end position="59"/>
    </location>
</feature>